<dbReference type="EMBL" id="GBXM01018408">
    <property type="protein sequence ID" value="JAH90169.1"/>
    <property type="molecule type" value="Transcribed_RNA"/>
</dbReference>
<name>A0A0E9WID4_ANGAN</name>
<organism evidence="1">
    <name type="scientific">Anguilla anguilla</name>
    <name type="common">European freshwater eel</name>
    <name type="synonym">Muraena anguilla</name>
    <dbReference type="NCBI Taxonomy" id="7936"/>
    <lineage>
        <taxon>Eukaryota</taxon>
        <taxon>Metazoa</taxon>
        <taxon>Chordata</taxon>
        <taxon>Craniata</taxon>
        <taxon>Vertebrata</taxon>
        <taxon>Euteleostomi</taxon>
        <taxon>Actinopterygii</taxon>
        <taxon>Neopterygii</taxon>
        <taxon>Teleostei</taxon>
        <taxon>Anguilliformes</taxon>
        <taxon>Anguillidae</taxon>
        <taxon>Anguilla</taxon>
    </lineage>
</organism>
<sequence length="74" mass="8156">MLFNDVPDPGLCQSVLIVQDIDTLVHGHQAHLCPRVTGDGQAEGLTRLIDIFLDCGFDFKRSHAGVLNVHPHRV</sequence>
<accession>A0A0E9WID4</accession>
<reference evidence="1" key="1">
    <citation type="submission" date="2014-11" db="EMBL/GenBank/DDBJ databases">
        <authorList>
            <person name="Amaro Gonzalez C."/>
        </authorList>
    </citation>
    <scope>NUCLEOTIDE SEQUENCE</scope>
</reference>
<protein>
    <submittedName>
        <fullName evidence="1">Uncharacterized protein</fullName>
    </submittedName>
</protein>
<dbReference type="AlphaFoldDB" id="A0A0E9WID4"/>
<evidence type="ECO:0000313" key="1">
    <source>
        <dbReference type="EMBL" id="JAH90169.1"/>
    </source>
</evidence>
<reference evidence="1" key="2">
    <citation type="journal article" date="2015" name="Fish Shellfish Immunol.">
        <title>Early steps in the European eel (Anguilla anguilla)-Vibrio vulnificus interaction in the gills: Role of the RtxA13 toxin.</title>
        <authorList>
            <person name="Callol A."/>
            <person name="Pajuelo D."/>
            <person name="Ebbesson L."/>
            <person name="Teles M."/>
            <person name="MacKenzie S."/>
            <person name="Amaro C."/>
        </authorList>
    </citation>
    <scope>NUCLEOTIDE SEQUENCE</scope>
</reference>
<proteinExistence type="predicted"/>